<dbReference type="SUPFAM" id="SSF51182">
    <property type="entry name" value="RmlC-like cupins"/>
    <property type="match status" value="1"/>
</dbReference>
<dbReference type="SUPFAM" id="SSF52047">
    <property type="entry name" value="RNI-like"/>
    <property type="match status" value="1"/>
</dbReference>
<dbReference type="InterPro" id="IPR050253">
    <property type="entry name" value="Seed_Storage-Functional"/>
</dbReference>
<dbReference type="PANTHER" id="PTHR31189">
    <property type="entry name" value="OS03G0336100 PROTEIN-RELATED"/>
    <property type="match status" value="1"/>
</dbReference>
<organism evidence="3 4">
    <name type="scientific">Rhynchospora tenuis</name>
    <dbReference type="NCBI Taxonomy" id="198213"/>
    <lineage>
        <taxon>Eukaryota</taxon>
        <taxon>Viridiplantae</taxon>
        <taxon>Streptophyta</taxon>
        <taxon>Embryophyta</taxon>
        <taxon>Tracheophyta</taxon>
        <taxon>Spermatophyta</taxon>
        <taxon>Magnoliopsida</taxon>
        <taxon>Liliopsida</taxon>
        <taxon>Poales</taxon>
        <taxon>Cyperaceae</taxon>
        <taxon>Cyperoideae</taxon>
        <taxon>Rhynchosporeae</taxon>
        <taxon>Rhynchospora</taxon>
    </lineage>
</organism>
<dbReference type="Gene3D" id="3.80.10.10">
    <property type="entry name" value="Ribonuclease Inhibitor"/>
    <property type="match status" value="1"/>
</dbReference>
<feature type="signal peptide" evidence="1">
    <location>
        <begin position="1"/>
        <end position="22"/>
    </location>
</feature>
<dbReference type="SMART" id="SM00835">
    <property type="entry name" value="Cupin_1"/>
    <property type="match status" value="1"/>
</dbReference>
<evidence type="ECO:0000313" key="4">
    <source>
        <dbReference type="Proteomes" id="UP001210211"/>
    </source>
</evidence>
<evidence type="ECO:0000256" key="1">
    <source>
        <dbReference type="SAM" id="SignalP"/>
    </source>
</evidence>
<feature type="chain" id="PRO_5042242519" description="Cupin type-1 domain-containing protein" evidence="1">
    <location>
        <begin position="23"/>
        <end position="578"/>
    </location>
</feature>
<dbReference type="Pfam" id="PF00190">
    <property type="entry name" value="Cupin_1"/>
    <property type="match status" value="2"/>
</dbReference>
<dbReference type="Gene3D" id="2.60.120.10">
    <property type="entry name" value="Jelly Rolls"/>
    <property type="match status" value="3"/>
</dbReference>
<dbReference type="EMBL" id="JAMRDG010000002">
    <property type="protein sequence ID" value="KAJ3687053.1"/>
    <property type="molecule type" value="Genomic_DNA"/>
</dbReference>
<dbReference type="PROSITE" id="PS00305">
    <property type="entry name" value="11S_SEED_STORAGE"/>
    <property type="match status" value="1"/>
</dbReference>
<comment type="caution">
    <text evidence="3">The sequence shown here is derived from an EMBL/GenBank/DDBJ whole genome shotgun (WGS) entry which is preliminary data.</text>
</comment>
<reference evidence="3 4" key="1">
    <citation type="journal article" date="2022" name="Cell">
        <title>Repeat-based holocentromeres influence genome architecture and karyotype evolution.</title>
        <authorList>
            <person name="Hofstatter P.G."/>
            <person name="Thangavel G."/>
            <person name="Lux T."/>
            <person name="Neumann P."/>
            <person name="Vondrak T."/>
            <person name="Novak P."/>
            <person name="Zhang M."/>
            <person name="Costa L."/>
            <person name="Castellani M."/>
            <person name="Scott A."/>
            <person name="Toegelov H."/>
            <person name="Fuchs J."/>
            <person name="Mata-Sucre Y."/>
            <person name="Dias Y."/>
            <person name="Vanzela A.L.L."/>
            <person name="Huettel B."/>
            <person name="Almeida C.C.S."/>
            <person name="Simkova H."/>
            <person name="Souza G."/>
            <person name="Pedrosa-Harand A."/>
            <person name="Macas J."/>
            <person name="Mayer K.F.X."/>
            <person name="Houben A."/>
            <person name="Marques A."/>
        </authorList>
    </citation>
    <scope>NUCLEOTIDE SEQUENCE [LARGE SCALE GENOMIC DNA]</scope>
    <source>
        <strain evidence="3">RhyTen1mFocal</strain>
    </source>
</reference>
<dbReference type="Pfam" id="PF24758">
    <property type="entry name" value="LRR_At5g56370"/>
    <property type="match status" value="1"/>
</dbReference>
<evidence type="ECO:0000313" key="3">
    <source>
        <dbReference type="EMBL" id="KAJ3687053.1"/>
    </source>
</evidence>
<dbReference type="InterPro" id="IPR006045">
    <property type="entry name" value="Cupin_1"/>
</dbReference>
<keyword evidence="4" id="KW-1185">Reference proteome</keyword>
<gene>
    <name evidence="3" type="ORF">LUZ61_016217</name>
</gene>
<dbReference type="InterPro" id="IPR014710">
    <property type="entry name" value="RmlC-like_jellyroll"/>
</dbReference>
<dbReference type="PANTHER" id="PTHR31189:SF35">
    <property type="entry name" value="12S SEED STORAGE PROTEIN CRB"/>
    <property type="match status" value="1"/>
</dbReference>
<dbReference type="InterPro" id="IPR011051">
    <property type="entry name" value="RmlC_Cupin_sf"/>
</dbReference>
<protein>
    <recommendedName>
        <fullName evidence="2">Cupin type-1 domain-containing protein</fullName>
    </recommendedName>
</protein>
<dbReference type="InterPro" id="IPR055411">
    <property type="entry name" value="LRR_FXL15/At3g58940/PEG3-like"/>
</dbReference>
<dbReference type="InterPro" id="IPR022379">
    <property type="entry name" value="11S_seedstore_CS"/>
</dbReference>
<dbReference type="InterPro" id="IPR032675">
    <property type="entry name" value="LRR_dom_sf"/>
</dbReference>
<dbReference type="Proteomes" id="UP001210211">
    <property type="component" value="Unassembled WGS sequence"/>
</dbReference>
<name>A0AAD5Z544_9POAL</name>
<evidence type="ECO:0000259" key="2">
    <source>
        <dbReference type="SMART" id="SM00835"/>
    </source>
</evidence>
<sequence length="578" mass="66098">MTASSLLSISLCLLILCQGSLAQESVCRVVILEPRGLLLPYNNAPSLMYIVQGRGFIGTVFPGCPETFQPFQQQSEKEQFPMGSESWRQQRTRDEHQRVHRFKQGDIIALPAGVTYWCYNEGDVAMVSVQVYDASNTANQLVPWERGLQMLMTTRGQEMQQQEFEEAMQGWQQYSQSTGAQYNITNGLDEMFCTIKIRSNIDRPSHADYFNQRGSRRVQVVNHRGQAVFDGQLRQGQILLITQNFAVLKKASEREMFHWVSFVTNSNHLGSQIAGKSSVFQGMPFQVLMHSYRLSLEQARVLKFGRQDETIVFSPRILPLALPGAVFRCESLEEFVLDVPYPGIEPMPALRPRLISLSLLRRLDIHAEARLDDAFIGKLMFGCPMLEELSLTRCKLEFFMISSDVLKHLHIGACDHHEKLCIHTPNLLSLELYGALLGGYTFTNITSLVKAVIDFGGFLDEHDYLWGDPFNNADVLQALSNVMHLELHGEEVKAFLQKEIFNLPNFENLRSLYCWTDDTFYPIAGFLLGTFNLEKLTLFYTLQLLIQLSVYLSEARQKTNFRTNTYFIIMELEEMQIN</sequence>
<dbReference type="AlphaFoldDB" id="A0AAD5Z544"/>
<feature type="domain" description="Cupin type-1" evidence="2">
    <location>
        <begin position="19"/>
        <end position="300"/>
    </location>
</feature>
<accession>A0AAD5Z544</accession>
<keyword evidence="1" id="KW-0732">Signal</keyword>
<proteinExistence type="predicted"/>
<dbReference type="CDD" id="cd02242">
    <property type="entry name" value="cupin_11S_legumin_N"/>
    <property type="match status" value="1"/>
</dbReference>